<keyword evidence="1" id="KW-1133">Transmembrane helix</keyword>
<proteinExistence type="predicted"/>
<reference evidence="2" key="1">
    <citation type="submission" date="2018-05" db="EMBL/GenBank/DDBJ databases">
        <authorList>
            <person name="Lanie J.A."/>
            <person name="Ng W.-L."/>
            <person name="Kazmierczak K.M."/>
            <person name="Andrzejewski T.M."/>
            <person name="Davidsen T.M."/>
            <person name="Wayne K.J."/>
            <person name="Tettelin H."/>
            <person name="Glass J.I."/>
            <person name="Rusch D."/>
            <person name="Podicherti R."/>
            <person name="Tsui H.-C.T."/>
            <person name="Winkler M.E."/>
        </authorList>
    </citation>
    <scope>NUCLEOTIDE SEQUENCE</scope>
</reference>
<keyword evidence="1" id="KW-0472">Membrane</keyword>
<dbReference type="EMBL" id="UINC01014580">
    <property type="protein sequence ID" value="SVA62094.1"/>
    <property type="molecule type" value="Genomic_DNA"/>
</dbReference>
<accession>A0A381XBJ2</accession>
<evidence type="ECO:0000256" key="1">
    <source>
        <dbReference type="SAM" id="Phobius"/>
    </source>
</evidence>
<organism evidence="2">
    <name type="scientific">marine metagenome</name>
    <dbReference type="NCBI Taxonomy" id="408172"/>
    <lineage>
        <taxon>unclassified sequences</taxon>
        <taxon>metagenomes</taxon>
        <taxon>ecological metagenomes</taxon>
    </lineage>
</organism>
<dbReference type="AlphaFoldDB" id="A0A381XBJ2"/>
<keyword evidence="1" id="KW-0812">Transmembrane</keyword>
<sequence length="105" mass="10995">MGITESAVLIVWAGSLVIGVVVIGVVAFLLTMIRKTADQILDGVSAIWTHGKLVANNTIQIPLFLGTTNRVVSQIKLEAVAILGATKAIEEHAKSCPGCPECVLS</sequence>
<feature type="transmembrane region" description="Helical" evidence="1">
    <location>
        <begin position="6"/>
        <end position="30"/>
    </location>
</feature>
<protein>
    <submittedName>
        <fullName evidence="2">Uncharacterized protein</fullName>
    </submittedName>
</protein>
<gene>
    <name evidence="2" type="ORF">METZ01_LOCUS114948</name>
</gene>
<evidence type="ECO:0000313" key="2">
    <source>
        <dbReference type="EMBL" id="SVA62094.1"/>
    </source>
</evidence>
<name>A0A381XBJ2_9ZZZZ</name>